<dbReference type="Pfam" id="PF00903">
    <property type="entry name" value="Glyoxalase"/>
    <property type="match status" value="1"/>
</dbReference>
<dbReference type="InterPro" id="IPR004360">
    <property type="entry name" value="Glyas_Fos-R_dOase_dom"/>
</dbReference>
<sequence length="138" mass="15406">MAYKANHVYVNLPVKDLNRTKEFFSSIGFEFNPQFSDDKSACMVINDNTFVQMLAESYFRTFVDKPVADVASAAGGIIALSADSREHVDELADKALTAGGKQFKEPADHGFMYVRSFEDLDGHLWEIAYMDMSAMSQA</sequence>
<evidence type="ECO:0000313" key="3">
    <source>
        <dbReference type="Proteomes" id="UP000547209"/>
    </source>
</evidence>
<dbReference type="EMBL" id="JACJVP010000001">
    <property type="protein sequence ID" value="MBB6669419.1"/>
    <property type="molecule type" value="Genomic_DNA"/>
</dbReference>
<dbReference type="PANTHER" id="PTHR36503:SF2">
    <property type="entry name" value="BLR2408 PROTEIN"/>
    <property type="match status" value="1"/>
</dbReference>
<comment type="caution">
    <text evidence="2">The sequence shown here is derived from an EMBL/GenBank/DDBJ whole genome shotgun (WGS) entry which is preliminary data.</text>
</comment>
<dbReference type="PROSITE" id="PS51819">
    <property type="entry name" value="VOC"/>
    <property type="match status" value="1"/>
</dbReference>
<keyword evidence="3" id="KW-1185">Reference proteome</keyword>
<name>A0A7X0RKX6_9BACL</name>
<proteinExistence type="predicted"/>
<organism evidence="2 3">
    <name type="scientific">Cohnella nanjingensis</name>
    <dbReference type="NCBI Taxonomy" id="1387779"/>
    <lineage>
        <taxon>Bacteria</taxon>
        <taxon>Bacillati</taxon>
        <taxon>Bacillota</taxon>
        <taxon>Bacilli</taxon>
        <taxon>Bacillales</taxon>
        <taxon>Paenibacillaceae</taxon>
        <taxon>Cohnella</taxon>
    </lineage>
</organism>
<dbReference type="AlphaFoldDB" id="A0A7X0RKX6"/>
<dbReference type="RefSeq" id="WP_185140827.1">
    <property type="nucleotide sequence ID" value="NZ_JACJVP010000001.1"/>
</dbReference>
<protein>
    <submittedName>
        <fullName evidence="2">VOC family protein</fullName>
    </submittedName>
</protein>
<dbReference type="SUPFAM" id="SSF54593">
    <property type="entry name" value="Glyoxalase/Bleomycin resistance protein/Dihydroxybiphenyl dioxygenase"/>
    <property type="match status" value="1"/>
</dbReference>
<dbReference type="Proteomes" id="UP000547209">
    <property type="component" value="Unassembled WGS sequence"/>
</dbReference>
<gene>
    <name evidence="2" type="ORF">H7C19_01840</name>
</gene>
<dbReference type="Gene3D" id="3.10.180.10">
    <property type="entry name" value="2,3-Dihydroxybiphenyl 1,2-Dioxygenase, domain 1"/>
    <property type="match status" value="1"/>
</dbReference>
<dbReference type="InterPro" id="IPR037523">
    <property type="entry name" value="VOC_core"/>
</dbReference>
<dbReference type="InterPro" id="IPR029068">
    <property type="entry name" value="Glyas_Bleomycin-R_OHBP_Dase"/>
</dbReference>
<feature type="domain" description="VOC" evidence="1">
    <location>
        <begin position="4"/>
        <end position="130"/>
    </location>
</feature>
<evidence type="ECO:0000313" key="2">
    <source>
        <dbReference type="EMBL" id="MBB6669419.1"/>
    </source>
</evidence>
<dbReference type="PANTHER" id="PTHR36503">
    <property type="entry name" value="BLR2520 PROTEIN"/>
    <property type="match status" value="1"/>
</dbReference>
<accession>A0A7X0RKX6</accession>
<evidence type="ECO:0000259" key="1">
    <source>
        <dbReference type="PROSITE" id="PS51819"/>
    </source>
</evidence>
<reference evidence="2 3" key="1">
    <citation type="submission" date="2020-08" db="EMBL/GenBank/DDBJ databases">
        <title>Cohnella phylogeny.</title>
        <authorList>
            <person name="Dunlap C."/>
        </authorList>
    </citation>
    <scope>NUCLEOTIDE SEQUENCE [LARGE SCALE GENOMIC DNA]</scope>
    <source>
        <strain evidence="2 3">DSM 28246</strain>
    </source>
</reference>